<feature type="region of interest" description="Disordered" evidence="1">
    <location>
        <begin position="1"/>
        <end position="31"/>
    </location>
</feature>
<feature type="compositionally biased region" description="Basic and acidic residues" evidence="1">
    <location>
        <begin position="10"/>
        <end position="24"/>
    </location>
</feature>
<protein>
    <submittedName>
        <fullName evidence="2">Uncharacterized protein</fullName>
    </submittedName>
</protein>
<organism evidence="2 3">
    <name type="scientific">Microbacterium aerolatum</name>
    <dbReference type="NCBI Taxonomy" id="153731"/>
    <lineage>
        <taxon>Bacteria</taxon>
        <taxon>Bacillati</taxon>
        <taxon>Actinomycetota</taxon>
        <taxon>Actinomycetes</taxon>
        <taxon>Micrococcales</taxon>
        <taxon>Microbacteriaceae</taxon>
        <taxon>Microbacterium</taxon>
    </lineage>
</organism>
<dbReference type="AlphaFoldDB" id="A0A511AA38"/>
<name>A0A511AA38_9MICO</name>
<dbReference type="Proteomes" id="UP000321225">
    <property type="component" value="Unassembled WGS sequence"/>
</dbReference>
<evidence type="ECO:0000313" key="2">
    <source>
        <dbReference type="EMBL" id="GEK84876.1"/>
    </source>
</evidence>
<evidence type="ECO:0000256" key="1">
    <source>
        <dbReference type="SAM" id="MobiDB-lite"/>
    </source>
</evidence>
<reference evidence="2 3" key="1">
    <citation type="submission" date="2019-07" db="EMBL/GenBank/DDBJ databases">
        <title>Whole genome shotgun sequence of Microbacterium aerolatum NBRC 103071.</title>
        <authorList>
            <person name="Hosoyama A."/>
            <person name="Uohara A."/>
            <person name="Ohji S."/>
            <person name="Ichikawa N."/>
        </authorList>
    </citation>
    <scope>NUCLEOTIDE SEQUENCE [LARGE SCALE GENOMIC DNA]</scope>
    <source>
        <strain evidence="2 3">NBRC 103071</strain>
    </source>
</reference>
<gene>
    <name evidence="2" type="ORF">MAE01_00520</name>
</gene>
<evidence type="ECO:0000313" key="3">
    <source>
        <dbReference type="Proteomes" id="UP000321225"/>
    </source>
</evidence>
<dbReference type="EMBL" id="BJUW01000001">
    <property type="protein sequence ID" value="GEK84876.1"/>
    <property type="molecule type" value="Genomic_DNA"/>
</dbReference>
<keyword evidence="3" id="KW-1185">Reference proteome</keyword>
<comment type="caution">
    <text evidence="2">The sequence shown here is derived from an EMBL/GenBank/DDBJ whole genome shotgun (WGS) entry which is preliminary data.</text>
</comment>
<accession>A0A511AA38</accession>
<proteinExistence type="predicted"/>
<sequence>MVSCSASSPEAERGGYSSKEKGTRELSSVADSGGISLLTSGLATTLERACIGRTICDRMCTRVTSCVGRRA</sequence>